<evidence type="ECO:0000313" key="2">
    <source>
        <dbReference type="EMBL" id="KAK7810026.1"/>
    </source>
</evidence>
<evidence type="ECO:0000313" key="3">
    <source>
        <dbReference type="Proteomes" id="UP001488838"/>
    </source>
</evidence>
<sequence>MGPVPTVPRVGSMTKTCGGHRKPPAGLATESVANHVLHALQGLKIEEKVQDEGLKLTAQGQIWTDALDSLPHFRSGSGLEKHLLAQLPPVRSPPPKIESLSLLLGTWQHTV</sequence>
<dbReference type="Proteomes" id="UP001488838">
    <property type="component" value="Unassembled WGS sequence"/>
</dbReference>
<accession>A0AAW0I6A6</accession>
<feature type="region of interest" description="Disordered" evidence="1">
    <location>
        <begin position="1"/>
        <end position="24"/>
    </location>
</feature>
<keyword evidence="3" id="KW-1185">Reference proteome</keyword>
<evidence type="ECO:0000256" key="1">
    <source>
        <dbReference type="SAM" id="MobiDB-lite"/>
    </source>
</evidence>
<gene>
    <name evidence="2" type="ORF">U0070_006225</name>
</gene>
<comment type="caution">
    <text evidence="2">The sequence shown here is derived from an EMBL/GenBank/DDBJ whole genome shotgun (WGS) entry which is preliminary data.</text>
</comment>
<dbReference type="EMBL" id="JBBHLL010000206">
    <property type="protein sequence ID" value="KAK7810026.1"/>
    <property type="molecule type" value="Genomic_DNA"/>
</dbReference>
<proteinExistence type="predicted"/>
<organism evidence="2 3">
    <name type="scientific">Myodes glareolus</name>
    <name type="common">Bank vole</name>
    <name type="synonym">Clethrionomys glareolus</name>
    <dbReference type="NCBI Taxonomy" id="447135"/>
    <lineage>
        <taxon>Eukaryota</taxon>
        <taxon>Metazoa</taxon>
        <taxon>Chordata</taxon>
        <taxon>Craniata</taxon>
        <taxon>Vertebrata</taxon>
        <taxon>Euteleostomi</taxon>
        <taxon>Mammalia</taxon>
        <taxon>Eutheria</taxon>
        <taxon>Euarchontoglires</taxon>
        <taxon>Glires</taxon>
        <taxon>Rodentia</taxon>
        <taxon>Myomorpha</taxon>
        <taxon>Muroidea</taxon>
        <taxon>Cricetidae</taxon>
        <taxon>Arvicolinae</taxon>
        <taxon>Myodes</taxon>
    </lineage>
</organism>
<reference evidence="2 3" key="1">
    <citation type="journal article" date="2023" name="bioRxiv">
        <title>Conserved and derived expression patterns and positive selection on dental genes reveal complex evolutionary context of ever-growing rodent molars.</title>
        <authorList>
            <person name="Calamari Z.T."/>
            <person name="Song A."/>
            <person name="Cohen E."/>
            <person name="Akter M."/>
            <person name="Roy R.D."/>
            <person name="Hallikas O."/>
            <person name="Christensen M.M."/>
            <person name="Li P."/>
            <person name="Marangoni P."/>
            <person name="Jernvall J."/>
            <person name="Klein O.D."/>
        </authorList>
    </citation>
    <scope>NUCLEOTIDE SEQUENCE [LARGE SCALE GENOMIC DNA]</scope>
    <source>
        <strain evidence="2">V071</strain>
    </source>
</reference>
<protein>
    <submittedName>
        <fullName evidence="2">Uncharacterized protein</fullName>
    </submittedName>
</protein>
<dbReference type="AlphaFoldDB" id="A0AAW0I6A6"/>
<name>A0AAW0I6A6_MYOGA</name>